<accession>A0A1B2JEB7</accession>
<feature type="compositionally biased region" description="Low complexity" evidence="1">
    <location>
        <begin position="170"/>
        <end position="190"/>
    </location>
</feature>
<feature type="region of interest" description="Disordered" evidence="1">
    <location>
        <begin position="170"/>
        <end position="234"/>
    </location>
</feature>
<gene>
    <name evidence="3" type="ORF">ATY40_BA7501990</name>
</gene>
<protein>
    <submittedName>
        <fullName evidence="3">BA75_01990T0</fullName>
    </submittedName>
</protein>
<feature type="signal peptide" evidence="2">
    <location>
        <begin position="1"/>
        <end position="18"/>
    </location>
</feature>
<dbReference type="AlphaFoldDB" id="A0A1B2JEB7"/>
<feature type="region of interest" description="Disordered" evidence="1">
    <location>
        <begin position="111"/>
        <end position="154"/>
    </location>
</feature>
<dbReference type="OrthoDB" id="10546718at2759"/>
<proteinExistence type="predicted"/>
<name>A0A1B2JEB7_PICPA</name>
<evidence type="ECO:0000256" key="1">
    <source>
        <dbReference type="SAM" id="MobiDB-lite"/>
    </source>
</evidence>
<dbReference type="Proteomes" id="UP000094565">
    <property type="component" value="Chromosome 2"/>
</dbReference>
<dbReference type="EMBL" id="CP014585">
    <property type="protein sequence ID" value="ANZ76231.1"/>
    <property type="molecule type" value="Genomic_DNA"/>
</dbReference>
<feature type="compositionally biased region" description="Low complexity" evidence="1">
    <location>
        <begin position="216"/>
        <end position="234"/>
    </location>
</feature>
<organism evidence="3 4">
    <name type="scientific">Komagataella pastoris</name>
    <name type="common">Yeast</name>
    <name type="synonym">Pichia pastoris</name>
    <dbReference type="NCBI Taxonomy" id="4922"/>
    <lineage>
        <taxon>Eukaryota</taxon>
        <taxon>Fungi</taxon>
        <taxon>Dikarya</taxon>
        <taxon>Ascomycota</taxon>
        <taxon>Saccharomycotina</taxon>
        <taxon>Pichiomycetes</taxon>
        <taxon>Pichiales</taxon>
        <taxon>Pichiaceae</taxon>
        <taxon>Komagataella</taxon>
    </lineage>
</organism>
<keyword evidence="2" id="KW-0732">Signal</keyword>
<feature type="chain" id="PRO_5008539425" evidence="2">
    <location>
        <begin position="19"/>
        <end position="255"/>
    </location>
</feature>
<feature type="compositionally biased region" description="Low complexity" evidence="1">
    <location>
        <begin position="112"/>
        <end position="129"/>
    </location>
</feature>
<feature type="compositionally biased region" description="Polar residues" evidence="1">
    <location>
        <begin position="191"/>
        <end position="205"/>
    </location>
</feature>
<sequence>MKLFHILAALSLGASVFADSSDTHNKAILATFVTVTTTEYLNGTPTGTLTENTPSGLAPSVSRGESTYVTTLFSNGQAYTTVSQTVLPQIVVAQTVYQTVTVDLATVSGYGSQTDSESASPSASGSDGTFSGSDNASESSDPTETSNSSSVLVESSSTYHNSSSSFGSISSHGSSTFSNGNSTTITTSGGRFQNSTITSSSLTATHTDEADSGSHSRSGVNSTSTTVSDSNPDNAGSIGKFSPYLIFMCLAMAVI</sequence>
<evidence type="ECO:0000256" key="2">
    <source>
        <dbReference type="SAM" id="SignalP"/>
    </source>
</evidence>
<evidence type="ECO:0000313" key="3">
    <source>
        <dbReference type="EMBL" id="ANZ76231.1"/>
    </source>
</evidence>
<evidence type="ECO:0000313" key="4">
    <source>
        <dbReference type="Proteomes" id="UP000094565"/>
    </source>
</evidence>
<reference evidence="3 4" key="1">
    <citation type="submission" date="2016-02" db="EMBL/GenBank/DDBJ databases">
        <title>Comparative genomic and transcriptomic foundation for Pichia pastoris.</title>
        <authorList>
            <person name="Love K.R."/>
            <person name="Shah K.A."/>
            <person name="Whittaker C.A."/>
            <person name="Wu J."/>
            <person name="Bartlett M.C."/>
            <person name="Ma D."/>
            <person name="Leeson R.L."/>
            <person name="Priest M."/>
            <person name="Young S.K."/>
            <person name="Love J.C."/>
        </authorList>
    </citation>
    <scope>NUCLEOTIDE SEQUENCE [LARGE SCALE GENOMIC DNA]</scope>
    <source>
        <strain evidence="3 4">ATCC 28485</strain>
    </source>
</reference>
<feature type="compositionally biased region" description="Low complexity" evidence="1">
    <location>
        <begin position="137"/>
        <end position="154"/>
    </location>
</feature>
<keyword evidence="4" id="KW-1185">Reference proteome</keyword>